<reference evidence="2" key="1">
    <citation type="submission" date="2020-02" db="EMBL/GenBank/DDBJ databases">
        <authorList>
            <person name="Meier V. D."/>
        </authorList>
    </citation>
    <scope>NUCLEOTIDE SEQUENCE</scope>
    <source>
        <strain evidence="2">AVDCRST_MAG73</strain>
    </source>
</reference>
<dbReference type="Pfam" id="PF13180">
    <property type="entry name" value="PDZ_2"/>
    <property type="match status" value="1"/>
</dbReference>
<dbReference type="SUPFAM" id="SSF50156">
    <property type="entry name" value="PDZ domain-like"/>
    <property type="match status" value="1"/>
</dbReference>
<sequence>MPFVEKDVAQDMAAAMEMIRRSGQQGVPVVATDSEVILGFDQVALARLAERLSGPKRPALGLLGADAESYLARHPEAAATLPPDTKGVFVGAVRPDTVADRAGIRPGDVVVALAGKRVRGMATMDQLIGTLAAGDAVSVRFLRGGEDQTATLQF</sequence>
<dbReference type="EMBL" id="CADCWE010000064">
    <property type="protein sequence ID" value="CAA9532211.1"/>
    <property type="molecule type" value="Genomic_DNA"/>
</dbReference>
<evidence type="ECO:0000259" key="1">
    <source>
        <dbReference type="PROSITE" id="PS50106"/>
    </source>
</evidence>
<name>A0A6J4TUS0_9BACT</name>
<dbReference type="AlphaFoldDB" id="A0A6J4TUS0"/>
<dbReference type="SMART" id="SM00228">
    <property type="entry name" value="PDZ"/>
    <property type="match status" value="1"/>
</dbReference>
<dbReference type="CDD" id="cd06779">
    <property type="entry name" value="cpPDZ_Deg_HtrA-like"/>
    <property type="match status" value="1"/>
</dbReference>
<accession>A0A6J4TUS0</accession>
<gene>
    <name evidence="2" type="ORF">AVDCRST_MAG73-1070</name>
</gene>
<dbReference type="InterPro" id="IPR001478">
    <property type="entry name" value="PDZ"/>
</dbReference>
<dbReference type="Gene3D" id="3.40.30.10">
    <property type="entry name" value="Glutaredoxin"/>
    <property type="match status" value="1"/>
</dbReference>
<dbReference type="CDD" id="cd02976">
    <property type="entry name" value="NrdH"/>
    <property type="match status" value="1"/>
</dbReference>
<dbReference type="PROSITE" id="PS50106">
    <property type="entry name" value="PDZ"/>
    <property type="match status" value="1"/>
</dbReference>
<proteinExistence type="predicted"/>
<evidence type="ECO:0000313" key="2">
    <source>
        <dbReference type="EMBL" id="CAA9532211.1"/>
    </source>
</evidence>
<protein>
    <recommendedName>
        <fullName evidence="1">PDZ domain-containing protein</fullName>
    </recommendedName>
</protein>
<organism evidence="2">
    <name type="scientific">uncultured Thermomicrobiales bacterium</name>
    <dbReference type="NCBI Taxonomy" id="1645740"/>
    <lineage>
        <taxon>Bacteria</taxon>
        <taxon>Pseudomonadati</taxon>
        <taxon>Thermomicrobiota</taxon>
        <taxon>Thermomicrobia</taxon>
        <taxon>Thermomicrobiales</taxon>
        <taxon>environmental samples</taxon>
    </lineage>
</organism>
<dbReference type="InterPro" id="IPR036034">
    <property type="entry name" value="PDZ_sf"/>
</dbReference>
<dbReference type="Gene3D" id="2.30.42.10">
    <property type="match status" value="1"/>
</dbReference>
<feature type="domain" description="PDZ" evidence="1">
    <location>
        <begin position="42"/>
        <end position="145"/>
    </location>
</feature>